<accession>A0A9P0FLD0</accession>
<evidence type="ECO:0000313" key="10">
    <source>
        <dbReference type="Proteomes" id="UP001154078"/>
    </source>
</evidence>
<evidence type="ECO:0000256" key="4">
    <source>
        <dbReference type="ARBA" id="ARBA00023163"/>
    </source>
</evidence>
<dbReference type="AlphaFoldDB" id="A0A9P0FLD0"/>
<reference evidence="9" key="1">
    <citation type="submission" date="2021-12" db="EMBL/GenBank/DDBJ databases">
        <authorList>
            <person name="King R."/>
        </authorList>
    </citation>
    <scope>NUCLEOTIDE SEQUENCE</scope>
</reference>
<keyword evidence="4" id="KW-0804">Transcription</keyword>
<keyword evidence="6" id="KW-0175">Coiled coil</keyword>
<name>A0A9P0FLD0_BRAAE</name>
<evidence type="ECO:0000256" key="5">
    <source>
        <dbReference type="ARBA" id="ARBA00025466"/>
    </source>
</evidence>
<evidence type="ECO:0000259" key="8">
    <source>
        <dbReference type="Pfam" id="PF13873"/>
    </source>
</evidence>
<dbReference type="OrthoDB" id="7543230at2759"/>
<gene>
    <name evidence="9" type="ORF">MELIAE_LOCUS8938</name>
</gene>
<dbReference type="Pfam" id="PF13873">
    <property type="entry name" value="Myb_DNA-bind_5"/>
    <property type="match status" value="1"/>
</dbReference>
<organism evidence="9 10">
    <name type="scientific">Brassicogethes aeneus</name>
    <name type="common">Rape pollen beetle</name>
    <name type="synonym">Meligethes aeneus</name>
    <dbReference type="NCBI Taxonomy" id="1431903"/>
    <lineage>
        <taxon>Eukaryota</taxon>
        <taxon>Metazoa</taxon>
        <taxon>Ecdysozoa</taxon>
        <taxon>Arthropoda</taxon>
        <taxon>Hexapoda</taxon>
        <taxon>Insecta</taxon>
        <taxon>Pterygota</taxon>
        <taxon>Neoptera</taxon>
        <taxon>Endopterygota</taxon>
        <taxon>Coleoptera</taxon>
        <taxon>Polyphaga</taxon>
        <taxon>Cucujiformia</taxon>
        <taxon>Nitidulidae</taxon>
        <taxon>Meligethinae</taxon>
        <taxon>Brassicogethes</taxon>
    </lineage>
</organism>
<dbReference type="PANTHER" id="PTHR23098">
    <property type="entry name" value="AGAP001331-PA-RELATED"/>
    <property type="match status" value="1"/>
</dbReference>
<evidence type="ECO:0000256" key="2">
    <source>
        <dbReference type="ARBA" id="ARBA00016807"/>
    </source>
</evidence>
<protein>
    <recommendedName>
        <fullName evidence="2">Regulatory protein zeste</fullName>
    </recommendedName>
</protein>
<feature type="compositionally biased region" description="Polar residues" evidence="7">
    <location>
        <begin position="168"/>
        <end position="182"/>
    </location>
</feature>
<evidence type="ECO:0000256" key="6">
    <source>
        <dbReference type="SAM" id="Coils"/>
    </source>
</evidence>
<keyword evidence="10" id="KW-1185">Reference proteome</keyword>
<evidence type="ECO:0000256" key="1">
    <source>
        <dbReference type="ARBA" id="ARBA00011764"/>
    </source>
</evidence>
<feature type="coiled-coil region" evidence="6">
    <location>
        <begin position="194"/>
        <end position="246"/>
    </location>
</feature>
<dbReference type="EMBL" id="OV121137">
    <property type="protein sequence ID" value="CAH0558662.1"/>
    <property type="molecule type" value="Genomic_DNA"/>
</dbReference>
<evidence type="ECO:0000256" key="7">
    <source>
        <dbReference type="SAM" id="MobiDB-lite"/>
    </source>
</evidence>
<dbReference type="InterPro" id="IPR028002">
    <property type="entry name" value="Myb_DNA-bind_5"/>
</dbReference>
<keyword evidence="3" id="KW-0805">Transcription regulation</keyword>
<feature type="region of interest" description="Disordered" evidence="7">
    <location>
        <begin position="168"/>
        <end position="189"/>
    </location>
</feature>
<comment type="function">
    <text evidence="5">Involved in transvection phenomena (= synapsis-dependent gene expression), where the synaptic pairing of chromosomes carrying genes with which zeste interacts influences the expression of these genes. Zeste binds to DNA and stimulates transcription from a nearby promoter.</text>
</comment>
<evidence type="ECO:0000313" key="9">
    <source>
        <dbReference type="EMBL" id="CAH0558662.1"/>
    </source>
</evidence>
<evidence type="ECO:0000256" key="3">
    <source>
        <dbReference type="ARBA" id="ARBA00023015"/>
    </source>
</evidence>
<proteinExistence type="predicted"/>
<sequence length="266" mass="30476">MERGGNISASQKTELIEFMGKHPELQNGKFTQTFTFKHARKMWEELTNNLNAVPGATKDWKKWRKTWHDMKAATKSKKSSIKRYTQCTGGGPSINTQLNTDDEKILDIIGPVAVEGQNVEESLVEFDDSDIIVEYSEAPETVNISETKNNSNNENPQQKPIVPSVILNNNKENSKPTEQPKLNGSKIPSRKRRIQRLEHTITATEKLSQQTERKILLKEEYYINKLQLYQEEVDAKKRIADALESIAAHFKTKEMDKHHLQDVCDI</sequence>
<feature type="domain" description="Myb/SANT-like DNA-binding" evidence="8">
    <location>
        <begin position="3"/>
        <end position="78"/>
    </location>
</feature>
<comment type="subunit">
    <text evidence="1">Self-associates forming complexes of several hundred monomers.</text>
</comment>
<dbReference type="Proteomes" id="UP001154078">
    <property type="component" value="Chromosome 6"/>
</dbReference>
<dbReference type="PANTHER" id="PTHR23098:SF16">
    <property type="entry name" value="REGULATORY PROTEIN ZESTE"/>
    <property type="match status" value="1"/>
</dbReference>
<dbReference type="GO" id="GO:0005634">
    <property type="term" value="C:nucleus"/>
    <property type="evidence" value="ECO:0007669"/>
    <property type="project" value="TreeGrafter"/>
</dbReference>